<accession>A0A3G2JEB5</accession>
<dbReference type="InterPro" id="IPR001387">
    <property type="entry name" value="Cro/C1-type_HTH"/>
</dbReference>
<proteinExistence type="predicted"/>
<dbReference type="SMART" id="SM00530">
    <property type="entry name" value="HTH_XRE"/>
    <property type="match status" value="1"/>
</dbReference>
<dbReference type="OrthoDB" id="4273809at2"/>
<keyword evidence="3" id="KW-1185">Reference proteome</keyword>
<dbReference type="InterPro" id="IPR043917">
    <property type="entry name" value="DUF5753"/>
</dbReference>
<dbReference type="Pfam" id="PF13560">
    <property type="entry name" value="HTH_31"/>
    <property type="match status" value="1"/>
</dbReference>
<sequence length="280" mass="31948">MPQRLVITGRSQEPRARFTEELRRLRNERGLSLRDLAKEVGWDSSQFSKMESGQTLGGPEVVQALDQYYGTPGLLVTLWELAVADPTQFREQYRRYMVLESEAMNLWHYAVSRPPGLLQTEAYAREALAAGGLEGRELDQQVEARVGRRELLKGADAPTFRSILSEAVLRTRLRDKREWRKQLEYLAAVSERPNVTLQVLPLDAGPHGLASTAMMFLRLLDSRTVAYAENDVHGELIEEPAMVERFQRTYDAVRDVALPPAESRTFILRMLEEMRCEPST</sequence>
<dbReference type="GO" id="GO:0003677">
    <property type="term" value="F:DNA binding"/>
    <property type="evidence" value="ECO:0007669"/>
    <property type="project" value="InterPro"/>
</dbReference>
<feature type="domain" description="HTH cro/C1-type" evidence="1">
    <location>
        <begin position="22"/>
        <end position="75"/>
    </location>
</feature>
<evidence type="ECO:0000259" key="1">
    <source>
        <dbReference type="PROSITE" id="PS50943"/>
    </source>
</evidence>
<reference evidence="2 3" key="1">
    <citation type="submission" date="2018-10" db="EMBL/GenBank/DDBJ databases">
        <title>The genome of Streptomyces dangxiongensis Z022.</title>
        <authorList>
            <person name="Zhang B."/>
        </authorList>
    </citation>
    <scope>NUCLEOTIDE SEQUENCE [LARGE SCALE GENOMIC DNA]</scope>
    <source>
        <strain evidence="2 3">Z022</strain>
    </source>
</reference>
<dbReference type="EMBL" id="CP033073">
    <property type="protein sequence ID" value="AYN40648.1"/>
    <property type="molecule type" value="Genomic_DNA"/>
</dbReference>
<dbReference type="RefSeq" id="WP_121788098.1">
    <property type="nucleotide sequence ID" value="NZ_CP033073.1"/>
</dbReference>
<dbReference type="SUPFAM" id="SSF47413">
    <property type="entry name" value="lambda repressor-like DNA-binding domains"/>
    <property type="match status" value="1"/>
</dbReference>
<dbReference type="KEGG" id="sdd:D9753_19085"/>
<dbReference type="InterPro" id="IPR010982">
    <property type="entry name" value="Lambda_DNA-bd_dom_sf"/>
</dbReference>
<name>A0A3G2JEB5_9ACTN</name>
<dbReference type="Gene3D" id="1.10.260.40">
    <property type="entry name" value="lambda repressor-like DNA-binding domains"/>
    <property type="match status" value="1"/>
</dbReference>
<dbReference type="CDD" id="cd00093">
    <property type="entry name" value="HTH_XRE"/>
    <property type="match status" value="1"/>
</dbReference>
<evidence type="ECO:0000313" key="2">
    <source>
        <dbReference type="EMBL" id="AYN40648.1"/>
    </source>
</evidence>
<dbReference type="PROSITE" id="PS50943">
    <property type="entry name" value="HTH_CROC1"/>
    <property type="match status" value="1"/>
</dbReference>
<gene>
    <name evidence="2" type="ORF">D9753_19085</name>
</gene>
<dbReference type="Pfam" id="PF19054">
    <property type="entry name" value="DUF5753"/>
    <property type="match status" value="1"/>
</dbReference>
<evidence type="ECO:0000313" key="3">
    <source>
        <dbReference type="Proteomes" id="UP000268329"/>
    </source>
</evidence>
<dbReference type="AlphaFoldDB" id="A0A3G2JEB5"/>
<organism evidence="2 3">
    <name type="scientific">Streptomyces dangxiongensis</name>
    <dbReference type="NCBI Taxonomy" id="1442032"/>
    <lineage>
        <taxon>Bacteria</taxon>
        <taxon>Bacillati</taxon>
        <taxon>Actinomycetota</taxon>
        <taxon>Actinomycetes</taxon>
        <taxon>Kitasatosporales</taxon>
        <taxon>Streptomycetaceae</taxon>
        <taxon>Streptomyces</taxon>
    </lineage>
</organism>
<protein>
    <submittedName>
        <fullName evidence="2">XRE family transcriptional regulator</fullName>
    </submittedName>
</protein>
<dbReference type="Proteomes" id="UP000268329">
    <property type="component" value="Chromosome"/>
</dbReference>